<organism evidence="2 3">
    <name type="scientific">Cucurbita argyrosperma subsp. sororia</name>
    <dbReference type="NCBI Taxonomy" id="37648"/>
    <lineage>
        <taxon>Eukaryota</taxon>
        <taxon>Viridiplantae</taxon>
        <taxon>Streptophyta</taxon>
        <taxon>Embryophyta</taxon>
        <taxon>Tracheophyta</taxon>
        <taxon>Spermatophyta</taxon>
        <taxon>Magnoliopsida</taxon>
        <taxon>eudicotyledons</taxon>
        <taxon>Gunneridae</taxon>
        <taxon>Pentapetalae</taxon>
        <taxon>rosids</taxon>
        <taxon>fabids</taxon>
        <taxon>Cucurbitales</taxon>
        <taxon>Cucurbitaceae</taxon>
        <taxon>Cucurbiteae</taxon>
        <taxon>Cucurbita</taxon>
    </lineage>
</organism>
<comment type="caution">
    <text evidence="2">The sequence shown here is derived from an EMBL/GenBank/DDBJ whole genome shotgun (WGS) entry which is preliminary data.</text>
</comment>
<gene>
    <name evidence="2" type="ORF">SDJN03_07436</name>
</gene>
<dbReference type="AlphaFoldDB" id="A0AAV6NSA3"/>
<keyword evidence="3" id="KW-1185">Reference proteome</keyword>
<sequence length="81" mass="9133">MKPTPSEAGIGDIAGSHRFSSEPIQPELESPHPWKPWQVVESRECYCRSLVELLQWRLWDGGKMGNFGISLVCAAVRRLNP</sequence>
<name>A0AAV6NSA3_9ROSI</name>
<proteinExistence type="predicted"/>
<dbReference type="Proteomes" id="UP000685013">
    <property type="component" value="Chromosome 4"/>
</dbReference>
<protein>
    <submittedName>
        <fullName evidence="2">Uncharacterized protein</fullName>
    </submittedName>
</protein>
<dbReference type="EMBL" id="JAGKQH010000004">
    <property type="protein sequence ID" value="KAG6602203.1"/>
    <property type="molecule type" value="Genomic_DNA"/>
</dbReference>
<evidence type="ECO:0000256" key="1">
    <source>
        <dbReference type="SAM" id="MobiDB-lite"/>
    </source>
</evidence>
<evidence type="ECO:0000313" key="2">
    <source>
        <dbReference type="EMBL" id="KAG6602203.1"/>
    </source>
</evidence>
<evidence type="ECO:0000313" key="3">
    <source>
        <dbReference type="Proteomes" id="UP000685013"/>
    </source>
</evidence>
<accession>A0AAV6NSA3</accession>
<feature type="region of interest" description="Disordered" evidence="1">
    <location>
        <begin position="1"/>
        <end position="32"/>
    </location>
</feature>
<reference evidence="2 3" key="1">
    <citation type="journal article" date="2021" name="Hortic Res">
        <title>The domestication of Cucurbita argyrosperma as revealed by the genome of its wild relative.</title>
        <authorList>
            <person name="Barrera-Redondo J."/>
            <person name="Sanchez-de la Vega G."/>
            <person name="Aguirre-Liguori J.A."/>
            <person name="Castellanos-Morales G."/>
            <person name="Gutierrez-Guerrero Y.T."/>
            <person name="Aguirre-Dugua X."/>
            <person name="Aguirre-Planter E."/>
            <person name="Tenaillon M.I."/>
            <person name="Lira-Saade R."/>
            <person name="Eguiarte L.E."/>
        </authorList>
    </citation>
    <scope>NUCLEOTIDE SEQUENCE [LARGE SCALE GENOMIC DNA]</scope>
    <source>
        <strain evidence="2">JBR-2021</strain>
    </source>
</reference>
<feature type="non-terminal residue" evidence="2">
    <location>
        <position position="1"/>
    </location>
</feature>